<dbReference type="PANTHER" id="PTHR48020:SF12">
    <property type="entry name" value="PROTON MYO-INOSITOL COTRANSPORTER"/>
    <property type="match status" value="1"/>
</dbReference>
<feature type="transmembrane region" description="Helical" evidence="9">
    <location>
        <begin position="144"/>
        <end position="166"/>
    </location>
</feature>
<keyword evidence="5 9" id="KW-1133">Transmembrane helix</keyword>
<evidence type="ECO:0000259" key="10">
    <source>
        <dbReference type="PROSITE" id="PS50850"/>
    </source>
</evidence>
<dbReference type="PANTHER" id="PTHR48020">
    <property type="entry name" value="PROTON MYO-INOSITOL COTRANSPORTER"/>
    <property type="match status" value="1"/>
</dbReference>
<proteinExistence type="inferred from homology"/>
<evidence type="ECO:0000313" key="11">
    <source>
        <dbReference type="EMBL" id="AOZ47717.1"/>
    </source>
</evidence>
<dbReference type="InterPro" id="IPR005828">
    <property type="entry name" value="MFS_sugar_transport-like"/>
</dbReference>
<dbReference type="Proteomes" id="UP000178666">
    <property type="component" value="Chromosome"/>
</dbReference>
<keyword evidence="4 9" id="KW-0812">Transmembrane</keyword>
<evidence type="ECO:0000313" key="12">
    <source>
        <dbReference type="Proteomes" id="UP000178666"/>
    </source>
</evidence>
<feature type="transmembrane region" description="Helical" evidence="9">
    <location>
        <begin position="227"/>
        <end position="250"/>
    </location>
</feature>
<feature type="transmembrane region" description="Helical" evidence="9">
    <location>
        <begin position="56"/>
        <end position="74"/>
    </location>
</feature>
<dbReference type="Pfam" id="PF00083">
    <property type="entry name" value="Sugar_tr"/>
    <property type="match status" value="1"/>
</dbReference>
<dbReference type="PROSITE" id="PS50850">
    <property type="entry name" value="MFS"/>
    <property type="match status" value="1"/>
</dbReference>
<name>A0ABN4U3V6_9ACTN</name>
<dbReference type="RefSeq" id="WP_071001149.1">
    <property type="nucleotide sequence ID" value="NZ_CP014352.1"/>
</dbReference>
<feature type="transmembrane region" description="Helical" evidence="9">
    <location>
        <begin position="354"/>
        <end position="371"/>
    </location>
</feature>
<reference evidence="11 12" key="1">
    <citation type="journal article" date="2016" name="Plant Dis.">
        <title>Improved production of propionic acid using genome shuffling.</title>
        <authorList>
            <person name="Luna-Flores C.H."/>
            <person name="Palfreyman R.W."/>
            <person name="Kromer J.O."/>
            <person name="Nielsen L.K."/>
            <person name="Marcellin E."/>
        </authorList>
    </citation>
    <scope>NUCLEOTIDE SEQUENCE [LARGE SCALE GENOMIC DNA]</scope>
    <source>
        <strain evidence="11 12">F3E8</strain>
    </source>
</reference>
<feature type="domain" description="Major facilitator superfamily (MFS) profile" evidence="10">
    <location>
        <begin position="1"/>
        <end position="413"/>
    </location>
</feature>
<dbReference type="PROSITE" id="PS00216">
    <property type="entry name" value="SUGAR_TRANSPORT_1"/>
    <property type="match status" value="1"/>
</dbReference>
<feature type="transmembrane region" description="Helical" evidence="9">
    <location>
        <begin position="80"/>
        <end position="107"/>
    </location>
</feature>
<evidence type="ECO:0000256" key="9">
    <source>
        <dbReference type="SAM" id="Phobius"/>
    </source>
</evidence>
<evidence type="ECO:0000256" key="2">
    <source>
        <dbReference type="ARBA" id="ARBA00010992"/>
    </source>
</evidence>
<protein>
    <recommendedName>
        <fullName evidence="10">Major facilitator superfamily (MFS) profile domain-containing protein</fullName>
    </recommendedName>
</protein>
<dbReference type="InterPro" id="IPR036259">
    <property type="entry name" value="MFS_trans_sf"/>
</dbReference>
<evidence type="ECO:0000256" key="4">
    <source>
        <dbReference type="ARBA" id="ARBA00022692"/>
    </source>
</evidence>
<evidence type="ECO:0000256" key="8">
    <source>
        <dbReference type="SAM" id="MobiDB-lite"/>
    </source>
</evidence>
<feature type="transmembrane region" description="Helical" evidence="9">
    <location>
        <begin position="26"/>
        <end position="44"/>
    </location>
</feature>
<dbReference type="PROSITE" id="PS00217">
    <property type="entry name" value="SUGAR_TRANSPORT_2"/>
    <property type="match status" value="1"/>
</dbReference>
<comment type="similarity">
    <text evidence="2 7">Belongs to the major facilitator superfamily. Sugar transporter (TC 2.A.1.1) family.</text>
</comment>
<dbReference type="NCBIfam" id="TIGR00879">
    <property type="entry name" value="SP"/>
    <property type="match status" value="1"/>
</dbReference>
<evidence type="ECO:0000256" key="6">
    <source>
        <dbReference type="ARBA" id="ARBA00023136"/>
    </source>
</evidence>
<keyword evidence="3 7" id="KW-0813">Transport</keyword>
<evidence type="ECO:0000256" key="3">
    <source>
        <dbReference type="ARBA" id="ARBA00022448"/>
    </source>
</evidence>
<dbReference type="InterPro" id="IPR050814">
    <property type="entry name" value="Myo-inositol_Transporter"/>
</dbReference>
<comment type="subcellular location">
    <subcellularLocation>
        <location evidence="1">Cell membrane</location>
        <topology evidence="1">Multi-pass membrane protein</topology>
    </subcellularLocation>
</comment>
<dbReference type="PRINTS" id="PR00171">
    <property type="entry name" value="SUGRTRNSPORT"/>
</dbReference>
<keyword evidence="12" id="KW-1185">Reference proteome</keyword>
<dbReference type="SUPFAM" id="SSF103473">
    <property type="entry name" value="MFS general substrate transporter"/>
    <property type="match status" value="1"/>
</dbReference>
<dbReference type="EMBL" id="CP015970">
    <property type="protein sequence ID" value="AOZ47717.1"/>
    <property type="molecule type" value="Genomic_DNA"/>
</dbReference>
<feature type="transmembrane region" description="Helical" evidence="9">
    <location>
        <begin position="119"/>
        <end position="138"/>
    </location>
</feature>
<organism evidence="11 12">
    <name type="scientific">Acidipropionibacterium acidipropionici</name>
    <dbReference type="NCBI Taxonomy" id="1748"/>
    <lineage>
        <taxon>Bacteria</taxon>
        <taxon>Bacillati</taxon>
        <taxon>Actinomycetota</taxon>
        <taxon>Actinomycetes</taxon>
        <taxon>Propionibacteriales</taxon>
        <taxon>Propionibacteriaceae</taxon>
        <taxon>Acidipropionibacterium</taxon>
    </lineage>
</organism>
<dbReference type="InterPro" id="IPR003663">
    <property type="entry name" value="Sugar/inositol_transpt"/>
</dbReference>
<gene>
    <name evidence="11" type="ORF">A8L58_14700</name>
</gene>
<dbReference type="Gene3D" id="1.20.1250.20">
    <property type="entry name" value="MFS general substrate transporter like domains"/>
    <property type="match status" value="1"/>
</dbReference>
<feature type="transmembrane region" description="Helical" evidence="9">
    <location>
        <begin position="295"/>
        <end position="317"/>
    </location>
</feature>
<accession>A0ABN4U3V6</accession>
<keyword evidence="6 9" id="KW-0472">Membrane</keyword>
<evidence type="ECO:0000256" key="5">
    <source>
        <dbReference type="ARBA" id="ARBA00022989"/>
    </source>
</evidence>
<feature type="region of interest" description="Disordered" evidence="8">
    <location>
        <begin position="422"/>
        <end position="464"/>
    </location>
</feature>
<feature type="transmembrane region" description="Helical" evidence="9">
    <location>
        <begin position="262"/>
        <end position="283"/>
    </location>
</feature>
<dbReference type="InterPro" id="IPR005829">
    <property type="entry name" value="Sugar_transporter_CS"/>
</dbReference>
<feature type="transmembrane region" description="Helical" evidence="9">
    <location>
        <begin position="323"/>
        <end position="347"/>
    </location>
</feature>
<sequence length="464" mass="49607">MIAGALPFISRPASQGGFDLTPATEGLVTASLLVGAAGGAIAAGRVADWWGRRRTMLGIAVVFVAGALGCALSPNLTVIIVARVILGLAVGGASTIVPMFIGELAPASRRGQLVSRNELMIITGELVAYICNAVLGAWGDQMHAWRWMLGLAAVPAAALWIGAHFIPESPRWLVSQRRHAEAHEVLRRFRHEDPAPEVHTIEHLVTKTAAAQKNSRQHLHTPWVRRITLIGIGYGAMFQLCGVNAVLYFAPTLLMQTGLGTNAALVGTIGNGVIALASTIVGLRIVAHRDRRAMLRIGGIGIICSHVALGLAFMLPASLSRSYLILALMMVFLAFNETFTSIVFWLMMSEIFPLRVRGVGMGVAIMFQWLSNASVTQMFPVMISHLGGTTFLIFAVLNIGVLAFQLKFLPETRNRSLEQLEKQLANGQSGKEPIETGAGSASEAEVRPDSGTGTGSQGYSESRT</sequence>
<evidence type="ECO:0000256" key="1">
    <source>
        <dbReference type="ARBA" id="ARBA00004651"/>
    </source>
</evidence>
<dbReference type="InterPro" id="IPR020846">
    <property type="entry name" value="MFS_dom"/>
</dbReference>
<feature type="transmembrane region" description="Helical" evidence="9">
    <location>
        <begin position="383"/>
        <end position="406"/>
    </location>
</feature>
<evidence type="ECO:0000256" key="7">
    <source>
        <dbReference type="RuleBase" id="RU003346"/>
    </source>
</evidence>